<dbReference type="Proteomes" id="UP001501095">
    <property type="component" value="Unassembled WGS sequence"/>
</dbReference>
<comment type="caution">
    <text evidence="1">The sequence shown here is derived from an EMBL/GenBank/DDBJ whole genome shotgun (WGS) entry which is preliminary data.</text>
</comment>
<organism evidence="1 2">
    <name type="scientific">Streptomyces levis</name>
    <dbReference type="NCBI Taxonomy" id="285566"/>
    <lineage>
        <taxon>Bacteria</taxon>
        <taxon>Bacillati</taxon>
        <taxon>Actinomycetota</taxon>
        <taxon>Actinomycetes</taxon>
        <taxon>Kitasatosporales</taxon>
        <taxon>Streptomycetaceae</taxon>
        <taxon>Streptomyces</taxon>
    </lineage>
</organism>
<evidence type="ECO:0000313" key="2">
    <source>
        <dbReference type="Proteomes" id="UP001501095"/>
    </source>
</evidence>
<dbReference type="RefSeq" id="WP_344543724.1">
    <property type="nucleotide sequence ID" value="NZ_BAAATM010000026.1"/>
</dbReference>
<name>A0ABP6BJ33_9ACTN</name>
<protein>
    <submittedName>
        <fullName evidence="1">Uncharacterized protein</fullName>
    </submittedName>
</protein>
<gene>
    <name evidence="1" type="ORF">GCM10010423_68940</name>
</gene>
<dbReference type="EMBL" id="BAAATM010000026">
    <property type="protein sequence ID" value="GAA2557501.1"/>
    <property type="molecule type" value="Genomic_DNA"/>
</dbReference>
<reference evidence="2" key="1">
    <citation type="journal article" date="2019" name="Int. J. Syst. Evol. Microbiol.">
        <title>The Global Catalogue of Microorganisms (GCM) 10K type strain sequencing project: providing services to taxonomists for standard genome sequencing and annotation.</title>
        <authorList>
            <consortium name="The Broad Institute Genomics Platform"/>
            <consortium name="The Broad Institute Genome Sequencing Center for Infectious Disease"/>
            <person name="Wu L."/>
            <person name="Ma J."/>
        </authorList>
    </citation>
    <scope>NUCLEOTIDE SEQUENCE [LARGE SCALE GENOMIC DNA]</scope>
    <source>
        <strain evidence="2">JCM 6924</strain>
    </source>
</reference>
<sequence length="80" mass="9347">MRWPEKYLHERHDSLPSKRTASYPRVATLRDIRSCQCGETDIIYYGHDLADYIDREFGDVDDDAPWAPQASVPFWKDCLG</sequence>
<keyword evidence="2" id="KW-1185">Reference proteome</keyword>
<accession>A0ABP6BJ33</accession>
<evidence type="ECO:0000313" key="1">
    <source>
        <dbReference type="EMBL" id="GAA2557501.1"/>
    </source>
</evidence>
<proteinExistence type="predicted"/>